<name>A0A850TA93_9BACT</name>
<proteinExistence type="predicted"/>
<dbReference type="Gene3D" id="3.40.1260.10">
    <property type="entry name" value="DsrEFH-like"/>
    <property type="match status" value="1"/>
</dbReference>
<protein>
    <submittedName>
        <fullName evidence="2">Sulfurtransferase-like selenium metabolism protein YedF</fullName>
    </submittedName>
</protein>
<comment type="caution">
    <text evidence="2">The sequence shown here is derived from an EMBL/GenBank/DDBJ whole genome shotgun (WGS) entry which is preliminary data.</text>
</comment>
<dbReference type="InterPro" id="IPR003787">
    <property type="entry name" value="Sulphur_relay_DsrE/F-like"/>
</dbReference>
<keyword evidence="2" id="KW-0808">Transferase</keyword>
<sequence>MAKELDCRKMECPAPVLETKKSLENEALSQIRVLVDNDAAVENVSRFLTYAGFEVGVESDGTMSVVEGTRDQAAAIKLAAGSAGRSGSGIESSAKESPAKIMVMAASSKFGVGDDDLGAKLMINFIKTLKEMGTDLWRLVFVNHGVTFATVDSAVLDELHELEASGVTILVCGTCLTHLDLMEKKAIGQTTNMLDIVTAMQLADKVINL</sequence>
<organism evidence="2 3">
    <name type="scientific">Desulfobacter latus</name>
    <dbReference type="NCBI Taxonomy" id="2292"/>
    <lineage>
        <taxon>Bacteria</taxon>
        <taxon>Pseudomonadati</taxon>
        <taxon>Thermodesulfobacteriota</taxon>
        <taxon>Desulfobacteria</taxon>
        <taxon>Desulfobacterales</taxon>
        <taxon>Desulfobacteraceae</taxon>
        <taxon>Desulfobacter</taxon>
    </lineage>
</organism>
<evidence type="ECO:0000313" key="3">
    <source>
        <dbReference type="Proteomes" id="UP000553343"/>
    </source>
</evidence>
<dbReference type="GO" id="GO:0016740">
    <property type="term" value="F:transferase activity"/>
    <property type="evidence" value="ECO:0007669"/>
    <property type="project" value="UniProtKB-KW"/>
</dbReference>
<dbReference type="AlphaFoldDB" id="A0A850TA93"/>
<dbReference type="NCBIfam" id="TIGR03527">
    <property type="entry name" value="selenium_YedF"/>
    <property type="match status" value="1"/>
</dbReference>
<dbReference type="InterPro" id="IPR027396">
    <property type="entry name" value="DsrEFH-like"/>
</dbReference>
<keyword evidence="3" id="KW-1185">Reference proteome</keyword>
<dbReference type="SUPFAM" id="SSF64307">
    <property type="entry name" value="SirA-like"/>
    <property type="match status" value="1"/>
</dbReference>
<dbReference type="InterPro" id="IPR001455">
    <property type="entry name" value="TusA-like"/>
</dbReference>
<gene>
    <name evidence="2" type="primary">yedF</name>
    <name evidence="2" type="ORF">HXW94_10940</name>
</gene>
<feature type="domain" description="UPF0033" evidence="1">
    <location>
        <begin position="3"/>
        <end position="65"/>
    </location>
</feature>
<evidence type="ECO:0000313" key="2">
    <source>
        <dbReference type="EMBL" id="NWH05498.1"/>
    </source>
</evidence>
<dbReference type="Gene3D" id="3.30.110.40">
    <property type="entry name" value="TusA-like domain"/>
    <property type="match status" value="1"/>
</dbReference>
<dbReference type="Pfam" id="PF01206">
    <property type="entry name" value="TusA"/>
    <property type="match status" value="1"/>
</dbReference>
<accession>A0A850TA93</accession>
<dbReference type="SUPFAM" id="SSF75169">
    <property type="entry name" value="DsrEFH-like"/>
    <property type="match status" value="1"/>
</dbReference>
<dbReference type="Proteomes" id="UP000553343">
    <property type="component" value="Unassembled WGS sequence"/>
</dbReference>
<dbReference type="RefSeq" id="WP_178366950.1">
    <property type="nucleotide sequence ID" value="NZ_JACADJ010000036.1"/>
</dbReference>
<dbReference type="EMBL" id="JACADJ010000036">
    <property type="protein sequence ID" value="NWH05498.1"/>
    <property type="molecule type" value="Genomic_DNA"/>
</dbReference>
<dbReference type="InterPro" id="IPR036868">
    <property type="entry name" value="TusA-like_sf"/>
</dbReference>
<reference evidence="2 3" key="1">
    <citation type="submission" date="2020-06" db="EMBL/GenBank/DDBJ databases">
        <title>High-quality draft genome of sulfate reducer Desulfobacter latus type strain AcrS2 isolated from marine sediment.</title>
        <authorList>
            <person name="Hoppe M."/>
            <person name="Larsen C.K."/>
            <person name="Marshall I.P.G."/>
            <person name="Schramm A."/>
            <person name="Marietou A.G."/>
        </authorList>
    </citation>
    <scope>NUCLEOTIDE SEQUENCE [LARGE SCALE GENOMIC DNA]</scope>
    <source>
        <strain evidence="2 3">AcRS2</strain>
    </source>
</reference>
<dbReference type="Pfam" id="PF02635">
    <property type="entry name" value="DsrE"/>
    <property type="match status" value="1"/>
</dbReference>
<evidence type="ECO:0000259" key="1">
    <source>
        <dbReference type="Pfam" id="PF01206"/>
    </source>
</evidence>
<dbReference type="InterPro" id="IPR019870">
    <property type="entry name" value="Se_metab_YedF"/>
</dbReference>
<dbReference type="CDD" id="cd03421">
    <property type="entry name" value="SirA_like_N"/>
    <property type="match status" value="1"/>
</dbReference>